<reference evidence="2 3" key="1">
    <citation type="journal article" date="2019" name="Int. J. Syst. Evol. Microbiol.">
        <title>The Global Catalogue of Microorganisms (GCM) 10K type strain sequencing project: providing services to taxonomists for standard genome sequencing and annotation.</title>
        <authorList>
            <consortium name="The Broad Institute Genomics Platform"/>
            <consortium name="The Broad Institute Genome Sequencing Center for Infectious Disease"/>
            <person name="Wu L."/>
            <person name="Ma J."/>
        </authorList>
    </citation>
    <scope>NUCLEOTIDE SEQUENCE [LARGE SCALE GENOMIC DNA]</scope>
    <source>
        <strain evidence="2 3">JCM 14942</strain>
    </source>
</reference>
<dbReference type="Proteomes" id="UP001500842">
    <property type="component" value="Unassembled WGS sequence"/>
</dbReference>
<accession>A0ABN2ARD2</accession>
<evidence type="ECO:0000313" key="3">
    <source>
        <dbReference type="Proteomes" id="UP001500842"/>
    </source>
</evidence>
<feature type="transmembrane region" description="Helical" evidence="1">
    <location>
        <begin position="418"/>
        <end position="439"/>
    </location>
</feature>
<feature type="transmembrane region" description="Helical" evidence="1">
    <location>
        <begin position="195"/>
        <end position="225"/>
    </location>
</feature>
<feature type="transmembrane region" description="Helical" evidence="1">
    <location>
        <begin position="376"/>
        <end position="398"/>
    </location>
</feature>
<gene>
    <name evidence="2" type="ORF">GCM10009788_29880</name>
</gene>
<feature type="transmembrane region" description="Helical" evidence="1">
    <location>
        <begin position="153"/>
        <end position="175"/>
    </location>
</feature>
<sequence>MTTLLRRERAVWALCWLLLATTYGLTISTSWRSVDIASAEVASWQIAHTGAPWLDNPEGGRRTADGTASAGEWSELGLFWTYNEHNGRAVVRRTPGVIAAGVPAYWIQARLAPDSASTPSAVPGGLTAALLAATTVLLVLLSVRDLVPRRALVAVGLTLALATPYWSLLADALWTHGVTTLGIAGMAWGARRERWWLVGLFGGIGLWGRLHVALIVALLGLGVALWRRRPAIAVQVGIPSVALLTLTFVWGHWMYGAWGLNAATGGYGGVDRLGERSTLGIANVLGYLVSPGAGLFVWTPVLLVLIAPVARGWRATPDWARVLAGAGAAYLLVQAALNQFHGGTGFWGNRLGLETLTCLVPLLACCLHEVRPVERLLSVVAVCCQSALVFPGAVYDIAYSRGFAWRENDLYLAARDQLALIAAAAGAGALLALVLARILGQRPVGTDSALEAAESAQLSAEPAT</sequence>
<dbReference type="EMBL" id="BAAAOR010000024">
    <property type="protein sequence ID" value="GAA1524085.1"/>
    <property type="molecule type" value="Genomic_DNA"/>
</dbReference>
<feature type="transmembrane region" description="Helical" evidence="1">
    <location>
        <begin position="232"/>
        <end position="253"/>
    </location>
</feature>
<feature type="transmembrane region" description="Helical" evidence="1">
    <location>
        <begin position="121"/>
        <end position="141"/>
    </location>
</feature>
<keyword evidence="1" id="KW-0472">Membrane</keyword>
<dbReference type="RefSeq" id="WP_344112567.1">
    <property type="nucleotide sequence ID" value="NZ_BAAAOR010000024.1"/>
</dbReference>
<proteinExistence type="predicted"/>
<organism evidence="2 3">
    <name type="scientific">Nocardioides humi</name>
    <dbReference type="NCBI Taxonomy" id="449461"/>
    <lineage>
        <taxon>Bacteria</taxon>
        <taxon>Bacillati</taxon>
        <taxon>Actinomycetota</taxon>
        <taxon>Actinomycetes</taxon>
        <taxon>Propionibacteriales</taxon>
        <taxon>Nocardioidaceae</taxon>
        <taxon>Nocardioides</taxon>
    </lineage>
</organism>
<keyword evidence="1" id="KW-0812">Transmembrane</keyword>
<comment type="caution">
    <text evidence="2">The sequence shown here is derived from an EMBL/GenBank/DDBJ whole genome shotgun (WGS) entry which is preliminary data.</text>
</comment>
<evidence type="ECO:0000313" key="2">
    <source>
        <dbReference type="EMBL" id="GAA1524085.1"/>
    </source>
</evidence>
<evidence type="ECO:0000256" key="1">
    <source>
        <dbReference type="SAM" id="Phobius"/>
    </source>
</evidence>
<keyword evidence="3" id="KW-1185">Reference proteome</keyword>
<protein>
    <submittedName>
        <fullName evidence="2">Uncharacterized protein</fullName>
    </submittedName>
</protein>
<keyword evidence="1" id="KW-1133">Transmembrane helix</keyword>
<feature type="transmembrane region" description="Helical" evidence="1">
    <location>
        <begin position="284"/>
        <end position="307"/>
    </location>
</feature>
<name>A0ABN2ARD2_9ACTN</name>